<dbReference type="Gene3D" id="3.40.630.30">
    <property type="match status" value="1"/>
</dbReference>
<reference evidence="1 2" key="1">
    <citation type="submission" date="2015-03" db="EMBL/GenBank/DDBJ databases">
        <title>Genome Sequence of Kiloniella spongiae MEBiC09566, isolated from a marine sponge.</title>
        <authorList>
            <person name="Shao Z."/>
            <person name="Wang L."/>
            <person name="Li X."/>
        </authorList>
    </citation>
    <scope>NUCLEOTIDE SEQUENCE [LARGE SCALE GENOMIC DNA]</scope>
    <source>
        <strain evidence="1 2">MEBiC09566</strain>
    </source>
</reference>
<dbReference type="GO" id="GO:0016788">
    <property type="term" value="F:hydrolase activity, acting on ester bonds"/>
    <property type="evidence" value="ECO:0007669"/>
    <property type="project" value="UniProtKB-ARBA"/>
</dbReference>
<dbReference type="InterPro" id="IPR036514">
    <property type="entry name" value="SGNH_hydro_sf"/>
</dbReference>
<dbReference type="Gene3D" id="3.40.50.1110">
    <property type="entry name" value="SGNH hydrolase"/>
    <property type="match status" value="1"/>
</dbReference>
<gene>
    <name evidence="1" type="ORF">WH96_20140</name>
</gene>
<dbReference type="STRING" id="1489064.WH96_20140"/>
<proteinExistence type="predicted"/>
<dbReference type="NCBIfam" id="TIGR01681">
    <property type="entry name" value="HAD-SF-IIIC"/>
    <property type="match status" value="1"/>
</dbReference>
<protein>
    <recommendedName>
        <fullName evidence="3">HAD-IIIC family phosphatase</fullName>
    </recommendedName>
</protein>
<evidence type="ECO:0000313" key="2">
    <source>
        <dbReference type="Proteomes" id="UP000035444"/>
    </source>
</evidence>
<comment type="caution">
    <text evidence="1">The sequence shown here is derived from an EMBL/GenBank/DDBJ whole genome shotgun (WGS) entry which is preliminary data.</text>
</comment>
<evidence type="ECO:0000313" key="1">
    <source>
        <dbReference type="EMBL" id="KLN58966.1"/>
    </source>
</evidence>
<dbReference type="InterPro" id="IPR010037">
    <property type="entry name" value="FkbH_domain"/>
</dbReference>
<dbReference type="SUPFAM" id="SSF56784">
    <property type="entry name" value="HAD-like"/>
    <property type="match status" value="1"/>
</dbReference>
<dbReference type="EMBL" id="LAQL01000023">
    <property type="protein sequence ID" value="KLN58966.1"/>
    <property type="molecule type" value="Genomic_DNA"/>
</dbReference>
<evidence type="ECO:0008006" key="3">
    <source>
        <dbReference type="Google" id="ProtNLM"/>
    </source>
</evidence>
<dbReference type="Proteomes" id="UP000035444">
    <property type="component" value="Unassembled WGS sequence"/>
</dbReference>
<accession>A0A0H2M9Z9</accession>
<dbReference type="PATRIC" id="fig|1489064.4.peg.1856"/>
<sequence>MEEILGDSKAAAIRTINDYIRTQSMPCIDIEYLAATVGIANWYDRKYYDVAKYPFSPKYLPLFCDYVVRMFAALYGKNKKCLVLDLDNTLWGGVVGDDGYEHIEIGNGTPKGEAFLRLQQTILDLKQRGVILAVCSKNNHQVALLPFKKRPEMLLTEDDISIFISNWHDKATNIKGIAETLSIGLDSIVFLDDNPAEREIVRQKLPTVSVIELPDDPSQYADILLMGGWFDICSFTNEDSNKTHQYKENEQRINASKEHVTIDSYLKSLSMTLQIDTISDKTFQRTVQLINKTNQFNMTAQRYSEAQISELMRDDRYTIIVASLHDKFGSNGIISVVICKHEGKTLIIENWVMSCRVLKRGVEYALINEITRLANTMNIENITGYFKATSRNDLVSTFYNDMGFIMSSAEITADRNIQEWVSIPAQIGSLKHFININSSIK</sequence>
<dbReference type="Gene3D" id="3.40.50.1000">
    <property type="entry name" value="HAD superfamily/HAD-like"/>
    <property type="match status" value="1"/>
</dbReference>
<dbReference type="AlphaFoldDB" id="A0A0H2M9Z9"/>
<name>A0A0H2M9Z9_9PROT</name>
<keyword evidence="2" id="KW-1185">Reference proteome</keyword>
<organism evidence="1 2">
    <name type="scientific">Kiloniella spongiae</name>
    <dbReference type="NCBI Taxonomy" id="1489064"/>
    <lineage>
        <taxon>Bacteria</taxon>
        <taxon>Pseudomonadati</taxon>
        <taxon>Pseudomonadota</taxon>
        <taxon>Alphaproteobacteria</taxon>
        <taxon>Rhodospirillales</taxon>
        <taxon>Kiloniellaceae</taxon>
        <taxon>Kiloniella</taxon>
    </lineage>
</organism>
<dbReference type="NCBIfam" id="TIGR01686">
    <property type="entry name" value="FkbH"/>
    <property type="match status" value="1"/>
</dbReference>
<dbReference type="InterPro" id="IPR010033">
    <property type="entry name" value="HAD_SF_ppase_IIIC"/>
</dbReference>
<dbReference type="InterPro" id="IPR036412">
    <property type="entry name" value="HAD-like_sf"/>
</dbReference>
<dbReference type="InterPro" id="IPR023214">
    <property type="entry name" value="HAD_sf"/>
</dbReference>